<evidence type="ECO:0000256" key="1">
    <source>
        <dbReference type="SAM" id="MobiDB-lite"/>
    </source>
</evidence>
<feature type="region of interest" description="Disordered" evidence="1">
    <location>
        <begin position="20"/>
        <end position="48"/>
    </location>
</feature>
<evidence type="ECO:0000313" key="2">
    <source>
        <dbReference type="EMBL" id="MFC5220418.1"/>
    </source>
</evidence>
<comment type="caution">
    <text evidence="2">The sequence shown here is derived from an EMBL/GenBank/DDBJ whole genome shotgun (WGS) entry which is preliminary data.</text>
</comment>
<dbReference type="Proteomes" id="UP001596263">
    <property type="component" value="Unassembled WGS sequence"/>
</dbReference>
<dbReference type="EMBL" id="JBHSKM010000048">
    <property type="protein sequence ID" value="MFC5220418.1"/>
    <property type="molecule type" value="Genomic_DNA"/>
</dbReference>
<reference evidence="3" key="1">
    <citation type="journal article" date="2019" name="Int. J. Syst. Evol. Microbiol.">
        <title>The Global Catalogue of Microorganisms (GCM) 10K type strain sequencing project: providing services to taxonomists for standard genome sequencing and annotation.</title>
        <authorList>
            <consortium name="The Broad Institute Genomics Platform"/>
            <consortium name="The Broad Institute Genome Sequencing Center for Infectious Disease"/>
            <person name="Wu L."/>
            <person name="Ma J."/>
        </authorList>
    </citation>
    <scope>NUCLEOTIDE SEQUENCE [LARGE SCALE GENOMIC DNA]</scope>
    <source>
        <strain evidence="3">KCTC 42586</strain>
    </source>
</reference>
<dbReference type="RefSeq" id="WP_380865194.1">
    <property type="nucleotide sequence ID" value="NZ_JBHSKM010000048.1"/>
</dbReference>
<accession>A0ABW0CZ51</accession>
<protein>
    <submittedName>
        <fullName evidence="2">Uncharacterized protein</fullName>
    </submittedName>
</protein>
<gene>
    <name evidence="2" type="ORF">ACFPQ9_42085</name>
</gene>
<evidence type="ECO:0000313" key="3">
    <source>
        <dbReference type="Proteomes" id="UP001596263"/>
    </source>
</evidence>
<sequence>MVDLEDGYYKLVNRPDGMVIEGRGSTGEGAPAPAGRSRGSRRWPICGG</sequence>
<proteinExistence type="predicted"/>
<name>A0ABW0CZ51_STRCD</name>
<organism evidence="2 3">
    <name type="scientific">Streptomyces coerulescens</name>
    <dbReference type="NCBI Taxonomy" id="29304"/>
    <lineage>
        <taxon>Bacteria</taxon>
        <taxon>Bacillati</taxon>
        <taxon>Actinomycetota</taxon>
        <taxon>Actinomycetes</taxon>
        <taxon>Kitasatosporales</taxon>
        <taxon>Streptomycetaceae</taxon>
        <taxon>Streptomyces</taxon>
    </lineage>
</organism>
<keyword evidence="3" id="KW-1185">Reference proteome</keyword>